<evidence type="ECO:0000313" key="1">
    <source>
        <dbReference type="EMBL" id="KAJ3472695.1"/>
    </source>
</evidence>
<gene>
    <name evidence="1" type="ORF">NLG97_g10783</name>
</gene>
<comment type="caution">
    <text evidence="1">The sequence shown here is derived from an EMBL/GenBank/DDBJ whole genome shotgun (WGS) entry which is preliminary data.</text>
</comment>
<organism evidence="1 2">
    <name type="scientific">Lecanicillium saksenae</name>
    <dbReference type="NCBI Taxonomy" id="468837"/>
    <lineage>
        <taxon>Eukaryota</taxon>
        <taxon>Fungi</taxon>
        <taxon>Dikarya</taxon>
        <taxon>Ascomycota</taxon>
        <taxon>Pezizomycotina</taxon>
        <taxon>Sordariomycetes</taxon>
        <taxon>Hypocreomycetidae</taxon>
        <taxon>Hypocreales</taxon>
        <taxon>Cordycipitaceae</taxon>
        <taxon>Lecanicillium</taxon>
    </lineage>
</organism>
<name>A0ACC1QDW8_9HYPO</name>
<keyword evidence="2" id="KW-1185">Reference proteome</keyword>
<reference evidence="1" key="1">
    <citation type="submission" date="2022-07" db="EMBL/GenBank/DDBJ databases">
        <title>Genome Sequence of Lecanicillium saksenae.</title>
        <authorList>
            <person name="Buettner E."/>
        </authorList>
    </citation>
    <scope>NUCLEOTIDE SEQUENCE</scope>
    <source>
        <strain evidence="1">VT-O1</strain>
    </source>
</reference>
<sequence length="262" mass="26634">MLKLMVVDMAMLDEEVICVTRDPVGEEPPAESVAPGLRMAERSVVLCPDDPEGGRATTEGLGLSSRSAVAVAVGAAAALLASDSLDVLAAEGEAVEDASSMSTGLDVLAGEAAARPGSDELEAATDDVDDGVGDGTASGVLLSLTKVGDDSAFDSEAGSETDDFGVDTDDSDVDRAEEEVPLGEDDIMEGEAAPVESAREAAGLVTFEASADSSWALIRCVAVPFRYLAADNDGSAEPLTGDPSHCLSSELSCLCGRLFAIS</sequence>
<accession>A0ACC1QDW8</accession>
<proteinExistence type="predicted"/>
<dbReference type="EMBL" id="JANAKD010002925">
    <property type="protein sequence ID" value="KAJ3472695.1"/>
    <property type="molecule type" value="Genomic_DNA"/>
</dbReference>
<evidence type="ECO:0000313" key="2">
    <source>
        <dbReference type="Proteomes" id="UP001148737"/>
    </source>
</evidence>
<protein>
    <submittedName>
        <fullName evidence="1">Uncharacterized protein</fullName>
    </submittedName>
</protein>
<dbReference type="Proteomes" id="UP001148737">
    <property type="component" value="Unassembled WGS sequence"/>
</dbReference>